<organism evidence="4 5">
    <name type="scientific">Candidatus Dechloromonas phosphorivorans</name>
    <dbReference type="NCBI Taxonomy" id="2899244"/>
    <lineage>
        <taxon>Bacteria</taxon>
        <taxon>Pseudomonadati</taxon>
        <taxon>Pseudomonadota</taxon>
        <taxon>Betaproteobacteria</taxon>
        <taxon>Rhodocyclales</taxon>
        <taxon>Azonexaceae</taxon>
        <taxon>Dechloromonas</taxon>
    </lineage>
</organism>
<name>A0A935MUF3_9RHOO</name>
<comment type="caution">
    <text evidence="4">The sequence shown here is derived from an EMBL/GenBank/DDBJ whole genome shotgun (WGS) entry which is preliminary data.</text>
</comment>
<dbReference type="SUPFAM" id="SSF52172">
    <property type="entry name" value="CheY-like"/>
    <property type="match status" value="1"/>
</dbReference>
<protein>
    <submittedName>
        <fullName evidence="4">Response regulator</fullName>
    </submittedName>
</protein>
<sequence length="300" mass="33079">MTNAHVLVVDDEELNLEILLEYFDGEPGFTLETAADGEVAWELLQDPTKSFDLILLDRMMPRLDGIGLLRRIKSDTRFAAIPVVLQTSAGSAEQIREGMEAGAYYYLTKPYRRDALLAITHAALTDASTRNNLRHQLSEHISALQFLNSGEFVIHTLEEANRLAAFIAQACPTPDAAVLGISELLVNGVEHGNLGLSYEEKTQLKLNDGWRAEIDRRSALPENAAKQVLLSFQRLGDTLTLRITDQGKGFPWQDFLDFNPDRACDPNGRGIALARMMSFGSIHYEGCGNIAVATINSSSS</sequence>
<dbReference type="CDD" id="cd16936">
    <property type="entry name" value="HATPase_RsbW-like"/>
    <property type="match status" value="1"/>
</dbReference>
<dbReference type="Gene3D" id="3.40.50.2300">
    <property type="match status" value="1"/>
</dbReference>
<evidence type="ECO:0000313" key="5">
    <source>
        <dbReference type="Proteomes" id="UP000739411"/>
    </source>
</evidence>
<dbReference type="Proteomes" id="UP000739411">
    <property type="component" value="Unassembled WGS sequence"/>
</dbReference>
<dbReference type="Pfam" id="PF00072">
    <property type="entry name" value="Response_reg"/>
    <property type="match status" value="1"/>
</dbReference>
<dbReference type="SUPFAM" id="SSF55874">
    <property type="entry name" value="ATPase domain of HSP90 chaperone/DNA topoisomerase II/histidine kinase"/>
    <property type="match status" value="1"/>
</dbReference>
<dbReference type="InterPro" id="IPR001789">
    <property type="entry name" value="Sig_transdc_resp-reg_receiver"/>
</dbReference>
<reference evidence="4 5" key="1">
    <citation type="submission" date="2020-10" db="EMBL/GenBank/DDBJ databases">
        <title>Connecting structure to function with the recovery of over 1000 high-quality activated sludge metagenome-assembled genomes encoding full-length rRNA genes using long-read sequencing.</title>
        <authorList>
            <person name="Singleton C.M."/>
            <person name="Petriglieri F."/>
            <person name="Kristensen J.M."/>
            <person name="Kirkegaard R.H."/>
            <person name="Michaelsen T.Y."/>
            <person name="Andersen M.H."/>
            <person name="Karst S.M."/>
            <person name="Dueholm M.S."/>
            <person name="Nielsen P.H."/>
            <person name="Albertsen M."/>
        </authorList>
    </citation>
    <scope>NUCLEOTIDE SEQUENCE [LARGE SCALE GENOMIC DNA]</scope>
    <source>
        <strain evidence="4">EsbW_18-Q3-R4-48_BATAC.463</strain>
    </source>
</reference>
<dbReference type="PANTHER" id="PTHR44591">
    <property type="entry name" value="STRESS RESPONSE REGULATOR PROTEIN 1"/>
    <property type="match status" value="1"/>
</dbReference>
<proteinExistence type="predicted"/>
<dbReference type="AlphaFoldDB" id="A0A935MUF3"/>
<evidence type="ECO:0000256" key="2">
    <source>
        <dbReference type="PROSITE-ProRule" id="PRU00169"/>
    </source>
</evidence>
<dbReference type="InterPro" id="IPR036890">
    <property type="entry name" value="HATPase_C_sf"/>
</dbReference>
<dbReference type="PROSITE" id="PS50110">
    <property type="entry name" value="RESPONSE_REGULATORY"/>
    <property type="match status" value="1"/>
</dbReference>
<dbReference type="InterPro" id="IPR011006">
    <property type="entry name" value="CheY-like_superfamily"/>
</dbReference>
<keyword evidence="1 2" id="KW-0597">Phosphoprotein</keyword>
<dbReference type="EMBL" id="JADJMS010000046">
    <property type="protein sequence ID" value="MBK7416644.1"/>
    <property type="molecule type" value="Genomic_DNA"/>
</dbReference>
<evidence type="ECO:0000256" key="1">
    <source>
        <dbReference type="ARBA" id="ARBA00022553"/>
    </source>
</evidence>
<dbReference type="SMART" id="SM00448">
    <property type="entry name" value="REC"/>
    <property type="match status" value="1"/>
</dbReference>
<accession>A0A935MUF3</accession>
<evidence type="ECO:0000259" key="3">
    <source>
        <dbReference type="PROSITE" id="PS50110"/>
    </source>
</evidence>
<dbReference type="PANTHER" id="PTHR44591:SF3">
    <property type="entry name" value="RESPONSE REGULATORY DOMAIN-CONTAINING PROTEIN"/>
    <property type="match status" value="1"/>
</dbReference>
<dbReference type="GO" id="GO:0000160">
    <property type="term" value="P:phosphorelay signal transduction system"/>
    <property type="evidence" value="ECO:0007669"/>
    <property type="project" value="InterPro"/>
</dbReference>
<evidence type="ECO:0000313" key="4">
    <source>
        <dbReference type="EMBL" id="MBK7416644.1"/>
    </source>
</evidence>
<gene>
    <name evidence="4" type="ORF">IPJ38_17630</name>
</gene>
<dbReference type="CDD" id="cd00156">
    <property type="entry name" value="REC"/>
    <property type="match status" value="1"/>
</dbReference>
<dbReference type="InterPro" id="IPR050595">
    <property type="entry name" value="Bact_response_regulator"/>
</dbReference>
<feature type="modified residue" description="4-aspartylphosphate" evidence="2">
    <location>
        <position position="57"/>
    </location>
</feature>
<dbReference type="Gene3D" id="3.30.565.10">
    <property type="entry name" value="Histidine kinase-like ATPase, C-terminal domain"/>
    <property type="match status" value="1"/>
</dbReference>
<feature type="domain" description="Response regulatory" evidence="3">
    <location>
        <begin position="5"/>
        <end position="124"/>
    </location>
</feature>